<evidence type="ECO:0000256" key="1">
    <source>
        <dbReference type="ARBA" id="ARBA00023125"/>
    </source>
</evidence>
<feature type="compositionally biased region" description="Low complexity" evidence="2">
    <location>
        <begin position="96"/>
        <end position="109"/>
    </location>
</feature>
<gene>
    <name evidence="4" type="ORF">ACFFJ8_12760</name>
</gene>
<dbReference type="SMART" id="SM00530">
    <property type="entry name" value="HTH_XRE"/>
    <property type="match status" value="1"/>
</dbReference>
<dbReference type="PANTHER" id="PTHR46558">
    <property type="entry name" value="TRACRIPTIONAL REGULATORY PROTEIN-RELATED-RELATED"/>
    <property type="match status" value="1"/>
</dbReference>
<protein>
    <submittedName>
        <fullName evidence="4">Helix-turn-helix domain-containing protein</fullName>
    </submittedName>
</protein>
<comment type="caution">
    <text evidence="4">The sequence shown here is derived from an EMBL/GenBank/DDBJ whole genome shotgun (WGS) entry which is preliminary data.</text>
</comment>
<sequence>MDVRKIGAFISERRKNRDYTQAELAMLLSVSHQAVSKWERGESLPDIGMLPGLAKLLETTVDELLNGEMAGNDEGHADIPGSAVSSGESAAPPVPLSAESSDSSSGLNGNSAVRQQLTWDHVISLAPFLSQEILESMMDQIEGDPSVSALSALAPFAGRPALERLAGKMDGPIPIRDITGIAPFLGKDLLERLLMHAVGDSIGWDDLSALAPFVERHTLSQLILQVSGGAPDPWTIVGLAPFLEPTALLQVIERIEPGSLSPAVLPGLAPFLPQEQLNKLVLQF</sequence>
<evidence type="ECO:0000313" key="5">
    <source>
        <dbReference type="Proteomes" id="UP001589818"/>
    </source>
</evidence>
<dbReference type="CDD" id="cd00093">
    <property type="entry name" value="HTH_XRE"/>
    <property type="match status" value="1"/>
</dbReference>
<feature type="region of interest" description="Disordered" evidence="2">
    <location>
        <begin position="68"/>
        <end position="109"/>
    </location>
</feature>
<dbReference type="InterPro" id="IPR001387">
    <property type="entry name" value="Cro/C1-type_HTH"/>
</dbReference>
<keyword evidence="5" id="KW-1185">Reference proteome</keyword>
<name>A0ABV6J8L6_9BACL</name>
<organism evidence="4 5">
    <name type="scientific">Paenibacillus mendelii</name>
    <dbReference type="NCBI Taxonomy" id="206163"/>
    <lineage>
        <taxon>Bacteria</taxon>
        <taxon>Bacillati</taxon>
        <taxon>Bacillota</taxon>
        <taxon>Bacilli</taxon>
        <taxon>Bacillales</taxon>
        <taxon>Paenibacillaceae</taxon>
        <taxon>Paenibacillus</taxon>
    </lineage>
</organism>
<dbReference type="InterPro" id="IPR010982">
    <property type="entry name" value="Lambda_DNA-bd_dom_sf"/>
</dbReference>
<dbReference type="Pfam" id="PF01381">
    <property type="entry name" value="HTH_3"/>
    <property type="match status" value="1"/>
</dbReference>
<dbReference type="SUPFAM" id="SSF47413">
    <property type="entry name" value="lambda repressor-like DNA-binding domains"/>
    <property type="match status" value="1"/>
</dbReference>
<feature type="domain" description="HTH cro/C1-type" evidence="3">
    <location>
        <begin position="10"/>
        <end position="64"/>
    </location>
</feature>
<dbReference type="PANTHER" id="PTHR46558:SF11">
    <property type="entry name" value="HTH-TYPE TRANSCRIPTIONAL REGULATOR XRE"/>
    <property type="match status" value="1"/>
</dbReference>
<proteinExistence type="predicted"/>
<keyword evidence="1" id="KW-0238">DNA-binding</keyword>
<accession>A0ABV6J8L6</accession>
<evidence type="ECO:0000256" key="2">
    <source>
        <dbReference type="SAM" id="MobiDB-lite"/>
    </source>
</evidence>
<dbReference type="Gene3D" id="1.10.260.40">
    <property type="entry name" value="lambda repressor-like DNA-binding domains"/>
    <property type="match status" value="1"/>
</dbReference>
<dbReference type="PROSITE" id="PS50943">
    <property type="entry name" value="HTH_CROC1"/>
    <property type="match status" value="1"/>
</dbReference>
<dbReference type="Proteomes" id="UP001589818">
    <property type="component" value="Unassembled WGS sequence"/>
</dbReference>
<evidence type="ECO:0000259" key="3">
    <source>
        <dbReference type="PROSITE" id="PS50943"/>
    </source>
</evidence>
<dbReference type="RefSeq" id="WP_204819346.1">
    <property type="nucleotide sequence ID" value="NZ_JANHOF010000003.1"/>
</dbReference>
<reference evidence="4 5" key="1">
    <citation type="submission" date="2024-09" db="EMBL/GenBank/DDBJ databases">
        <authorList>
            <person name="Sun Q."/>
            <person name="Mori K."/>
        </authorList>
    </citation>
    <scope>NUCLEOTIDE SEQUENCE [LARGE SCALE GENOMIC DNA]</scope>
    <source>
        <strain evidence="4 5">CCM 4839</strain>
    </source>
</reference>
<dbReference type="EMBL" id="JBHLVF010000017">
    <property type="protein sequence ID" value="MFC0392235.1"/>
    <property type="molecule type" value="Genomic_DNA"/>
</dbReference>
<evidence type="ECO:0000313" key="4">
    <source>
        <dbReference type="EMBL" id="MFC0392235.1"/>
    </source>
</evidence>